<dbReference type="GO" id="GO:0006412">
    <property type="term" value="P:translation"/>
    <property type="evidence" value="ECO:0007669"/>
    <property type="project" value="UniProtKB-UniRule"/>
</dbReference>
<dbReference type="NCBIfam" id="TIGR00952">
    <property type="entry name" value="S15_bact"/>
    <property type="match status" value="1"/>
</dbReference>
<sequence length="108" mass="12555">MHRKNSDKKHYYYLLLFKMSYLTVEKKANIFKEFGGSEKNTGSVEAQIALLTERINSISGHLKQNKKDFSTHRGLMKMVGQRKRLLSYLSKTNLSGYRALIEKLGIRK</sequence>
<evidence type="ECO:0000256" key="3">
    <source>
        <dbReference type="ARBA" id="ARBA00064542"/>
    </source>
</evidence>
<name>A0A1M7MDV6_9BACT</name>
<dbReference type="EMBL" id="FRBL01000013">
    <property type="protein sequence ID" value="SHM89078.1"/>
    <property type="molecule type" value="Genomic_DNA"/>
</dbReference>
<dbReference type="InterPro" id="IPR009068">
    <property type="entry name" value="uS15_NS1_RNA-bd_sf"/>
</dbReference>
<dbReference type="CDD" id="cd00353">
    <property type="entry name" value="Ribosomal_S15p_S13e"/>
    <property type="match status" value="1"/>
</dbReference>
<keyword evidence="4 6" id="KW-0699">rRNA-binding</keyword>
<evidence type="ECO:0000256" key="5">
    <source>
        <dbReference type="RuleBase" id="RU003919"/>
    </source>
</evidence>
<dbReference type="InterPro" id="IPR005290">
    <property type="entry name" value="Ribosomal_uS15_bac-type"/>
</dbReference>
<evidence type="ECO:0000256" key="2">
    <source>
        <dbReference type="ARBA" id="ARBA00023274"/>
    </source>
</evidence>
<evidence type="ECO:0000256" key="4">
    <source>
        <dbReference type="HAMAP-Rule" id="MF_01343"/>
    </source>
</evidence>
<dbReference type="PANTHER" id="PTHR23321:SF26">
    <property type="entry name" value="SMALL RIBOSOMAL SUBUNIT PROTEIN US15M"/>
    <property type="match status" value="1"/>
</dbReference>
<reference evidence="7 8" key="1">
    <citation type="submission" date="2016-11" db="EMBL/GenBank/DDBJ databases">
        <authorList>
            <person name="Jaros S."/>
            <person name="Januszkiewicz K."/>
            <person name="Wedrychowicz H."/>
        </authorList>
    </citation>
    <scope>NUCLEOTIDE SEQUENCE [LARGE SCALE GENOMIC DNA]</scope>
    <source>
        <strain evidence="7 8">DSM 27406</strain>
    </source>
</reference>
<dbReference type="PROSITE" id="PS00362">
    <property type="entry name" value="RIBOSOMAL_S15"/>
    <property type="match status" value="1"/>
</dbReference>
<dbReference type="Gene3D" id="1.10.287.10">
    <property type="entry name" value="S15/NS1, RNA-binding"/>
    <property type="match status" value="1"/>
</dbReference>
<keyword evidence="2 4" id="KW-0687">Ribonucleoprotein</keyword>
<dbReference type="SMART" id="SM01387">
    <property type="entry name" value="Ribosomal_S15"/>
    <property type="match status" value="1"/>
</dbReference>
<dbReference type="GO" id="GO:0003735">
    <property type="term" value="F:structural constituent of ribosome"/>
    <property type="evidence" value="ECO:0007669"/>
    <property type="project" value="InterPro"/>
</dbReference>
<proteinExistence type="inferred from homology"/>
<comment type="function">
    <text evidence="4">Forms an intersubunit bridge (bridge B4) with the 23S rRNA of the 50S subunit in the ribosome.</text>
</comment>
<keyword evidence="1 4" id="KW-0689">Ribosomal protein</keyword>
<keyword evidence="4 6" id="KW-0694">RNA-binding</keyword>
<comment type="subunit">
    <text evidence="3 4">Part of the 30S ribosomal subunit. Forms a bridge to the 50S subunit in the 70S ribosome, contacting the 23S rRNA.</text>
</comment>
<dbReference type="GO" id="GO:0019843">
    <property type="term" value="F:rRNA binding"/>
    <property type="evidence" value="ECO:0007669"/>
    <property type="project" value="UniProtKB-UniRule"/>
</dbReference>
<dbReference type="FunFam" id="1.10.287.10:FF:000002">
    <property type="entry name" value="30S ribosomal protein S15"/>
    <property type="match status" value="1"/>
</dbReference>
<evidence type="ECO:0000256" key="6">
    <source>
        <dbReference type="RuleBase" id="RU004524"/>
    </source>
</evidence>
<evidence type="ECO:0000256" key="1">
    <source>
        <dbReference type="ARBA" id="ARBA00022980"/>
    </source>
</evidence>
<comment type="function">
    <text evidence="4 6">One of the primary rRNA binding proteins, it binds directly to 16S rRNA where it helps nucleate assembly of the platform of the 30S subunit by binding and bridging several RNA helices of the 16S rRNA.</text>
</comment>
<dbReference type="GO" id="GO:0022627">
    <property type="term" value="C:cytosolic small ribosomal subunit"/>
    <property type="evidence" value="ECO:0007669"/>
    <property type="project" value="TreeGrafter"/>
</dbReference>
<dbReference type="AlphaFoldDB" id="A0A1M7MDV6"/>
<protein>
    <recommendedName>
        <fullName evidence="4">Small ribosomal subunit protein uS15</fullName>
    </recommendedName>
</protein>
<dbReference type="InterPro" id="IPR000589">
    <property type="entry name" value="Ribosomal_uS15"/>
</dbReference>
<dbReference type="HAMAP" id="MF_01343_B">
    <property type="entry name" value="Ribosomal_uS15_B"/>
    <property type="match status" value="1"/>
</dbReference>
<dbReference type="Proteomes" id="UP000184420">
    <property type="component" value="Unassembled WGS sequence"/>
</dbReference>
<dbReference type="PANTHER" id="PTHR23321">
    <property type="entry name" value="RIBOSOMAL PROTEIN S15, BACTERIAL AND ORGANELLAR"/>
    <property type="match status" value="1"/>
</dbReference>
<dbReference type="SUPFAM" id="SSF47060">
    <property type="entry name" value="S15/NS1 RNA-binding domain"/>
    <property type="match status" value="1"/>
</dbReference>
<gene>
    <name evidence="4" type="primary">rpsO</name>
    <name evidence="7" type="ORF">SAMN05444266_11310</name>
</gene>
<organism evidence="7 8">
    <name type="scientific">Chitinophaga jiangningensis</name>
    <dbReference type="NCBI Taxonomy" id="1419482"/>
    <lineage>
        <taxon>Bacteria</taxon>
        <taxon>Pseudomonadati</taxon>
        <taxon>Bacteroidota</taxon>
        <taxon>Chitinophagia</taxon>
        <taxon>Chitinophagales</taxon>
        <taxon>Chitinophagaceae</taxon>
        <taxon>Chitinophaga</taxon>
    </lineage>
</organism>
<dbReference type="Pfam" id="PF00312">
    <property type="entry name" value="Ribosomal_S15"/>
    <property type="match status" value="1"/>
</dbReference>
<comment type="similarity">
    <text evidence="4 5">Belongs to the universal ribosomal protein uS15 family.</text>
</comment>
<dbReference type="STRING" id="1419482.SAMN05444266_11310"/>
<accession>A0A1M7MDV6</accession>
<keyword evidence="8" id="KW-1185">Reference proteome</keyword>
<dbReference type="Gene3D" id="6.10.250.3130">
    <property type="match status" value="1"/>
</dbReference>
<evidence type="ECO:0000313" key="8">
    <source>
        <dbReference type="Proteomes" id="UP000184420"/>
    </source>
</evidence>
<evidence type="ECO:0000313" key="7">
    <source>
        <dbReference type="EMBL" id="SHM89078.1"/>
    </source>
</evidence>